<feature type="compositionally biased region" description="Low complexity" evidence="6">
    <location>
        <begin position="121"/>
        <end position="130"/>
    </location>
</feature>
<dbReference type="SMART" id="SM00380">
    <property type="entry name" value="AP2"/>
    <property type="match status" value="1"/>
</dbReference>
<sequence length="322" mass="34995">MVIRRSDAAADRSDTAAAGGAASARPARRLLPPAGATAPLPAHFPPPPAASRCPARRPLPPTPVPAADGKEEDGGRRRPDPPRRRPRRPAGAGRRARGGRRARRWRAVTRPSPAKKPPSRPTRVQQQQYRGVRRRPWGKWAAEIRDNVKGVCVWLGTFPSAEATARGIRRPRARLNFPSSFTVPATHKRGHEAEVIDLVDEEEERPAVPVAAPCFTYGANGASESSKSDGTLPDFSWQGVSPCDEYDEAPAMRPASPRTSDCSDESDALFDAFLFGDQFAYFNAAAYESVDSLFSQFAYFNAAAPAACRRQGRAAAQNCYHS</sequence>
<organism evidence="8 9">
    <name type="scientific">Paspalum notatum var. saurae</name>
    <dbReference type="NCBI Taxonomy" id="547442"/>
    <lineage>
        <taxon>Eukaryota</taxon>
        <taxon>Viridiplantae</taxon>
        <taxon>Streptophyta</taxon>
        <taxon>Embryophyta</taxon>
        <taxon>Tracheophyta</taxon>
        <taxon>Spermatophyta</taxon>
        <taxon>Magnoliopsida</taxon>
        <taxon>Liliopsida</taxon>
        <taxon>Poales</taxon>
        <taxon>Poaceae</taxon>
        <taxon>PACMAD clade</taxon>
        <taxon>Panicoideae</taxon>
        <taxon>Andropogonodae</taxon>
        <taxon>Paspaleae</taxon>
        <taxon>Paspalinae</taxon>
        <taxon>Paspalum</taxon>
    </lineage>
</organism>
<keyword evidence="9" id="KW-1185">Reference proteome</keyword>
<dbReference type="GO" id="GO:0003700">
    <property type="term" value="F:DNA-binding transcription factor activity"/>
    <property type="evidence" value="ECO:0007669"/>
    <property type="project" value="InterPro"/>
</dbReference>
<dbReference type="InterPro" id="IPR016177">
    <property type="entry name" value="DNA-bd_dom_sf"/>
</dbReference>
<evidence type="ECO:0000256" key="6">
    <source>
        <dbReference type="SAM" id="MobiDB-lite"/>
    </source>
</evidence>
<dbReference type="PANTHER" id="PTHR31190:SF142">
    <property type="entry name" value="ETHYLENE-RESPONSIVE TRANSCRIPTION FACTOR RAP2-3"/>
    <property type="match status" value="1"/>
</dbReference>
<evidence type="ECO:0000259" key="7">
    <source>
        <dbReference type="PROSITE" id="PS51032"/>
    </source>
</evidence>
<evidence type="ECO:0000256" key="2">
    <source>
        <dbReference type="ARBA" id="ARBA00023015"/>
    </source>
</evidence>
<proteinExistence type="predicted"/>
<keyword evidence="4" id="KW-0804">Transcription</keyword>
<evidence type="ECO:0000256" key="5">
    <source>
        <dbReference type="ARBA" id="ARBA00023242"/>
    </source>
</evidence>
<feature type="compositionally biased region" description="Basic and acidic residues" evidence="6">
    <location>
        <begin position="68"/>
        <end position="83"/>
    </location>
</feature>
<keyword evidence="5" id="KW-0539">Nucleus</keyword>
<dbReference type="CDD" id="cd00018">
    <property type="entry name" value="AP2"/>
    <property type="match status" value="1"/>
</dbReference>
<dbReference type="PRINTS" id="PR00367">
    <property type="entry name" value="ETHRSPELEMNT"/>
</dbReference>
<feature type="compositionally biased region" description="Low complexity" evidence="6">
    <location>
        <begin position="15"/>
        <end position="41"/>
    </location>
</feature>
<dbReference type="EMBL" id="CP144753">
    <property type="protein sequence ID" value="WVZ93390.1"/>
    <property type="molecule type" value="Genomic_DNA"/>
</dbReference>
<reference evidence="8 9" key="1">
    <citation type="submission" date="2024-02" db="EMBL/GenBank/DDBJ databases">
        <title>High-quality chromosome-scale genome assembly of Pensacola bahiagrass (Paspalum notatum Flugge var. saurae).</title>
        <authorList>
            <person name="Vega J.M."/>
            <person name="Podio M."/>
            <person name="Orjuela J."/>
            <person name="Siena L.A."/>
            <person name="Pessino S.C."/>
            <person name="Combes M.C."/>
            <person name="Mariac C."/>
            <person name="Albertini E."/>
            <person name="Pupilli F."/>
            <person name="Ortiz J.P.A."/>
            <person name="Leblanc O."/>
        </authorList>
    </citation>
    <scope>NUCLEOTIDE SEQUENCE [LARGE SCALE GENOMIC DNA]</scope>
    <source>
        <strain evidence="8">R1</strain>
        <tissue evidence="8">Leaf</tissue>
    </source>
</reference>
<protein>
    <recommendedName>
        <fullName evidence="7">AP2/ERF domain-containing protein</fullName>
    </recommendedName>
</protein>
<dbReference type="PROSITE" id="PS51032">
    <property type="entry name" value="AP2_ERF"/>
    <property type="match status" value="1"/>
</dbReference>
<dbReference type="InterPro" id="IPR001471">
    <property type="entry name" value="AP2/ERF_dom"/>
</dbReference>
<evidence type="ECO:0000256" key="4">
    <source>
        <dbReference type="ARBA" id="ARBA00023163"/>
    </source>
</evidence>
<feature type="domain" description="AP2/ERF" evidence="7">
    <location>
        <begin position="128"/>
        <end position="186"/>
    </location>
</feature>
<evidence type="ECO:0000256" key="1">
    <source>
        <dbReference type="ARBA" id="ARBA00004123"/>
    </source>
</evidence>
<dbReference type="InterPro" id="IPR036955">
    <property type="entry name" value="AP2/ERF_dom_sf"/>
</dbReference>
<feature type="region of interest" description="Disordered" evidence="6">
    <location>
        <begin position="1"/>
        <end position="132"/>
    </location>
</feature>
<keyword evidence="2" id="KW-0805">Transcription regulation</keyword>
<accession>A0AAQ3UJI0</accession>
<gene>
    <name evidence="8" type="ORF">U9M48_039372</name>
</gene>
<comment type="subcellular location">
    <subcellularLocation>
        <location evidence="1">Nucleus</location>
    </subcellularLocation>
</comment>
<dbReference type="Gene3D" id="3.30.730.10">
    <property type="entry name" value="AP2/ERF domain"/>
    <property type="match status" value="1"/>
</dbReference>
<dbReference type="AlphaFoldDB" id="A0AAQ3UJI0"/>
<dbReference type="GO" id="GO:0009873">
    <property type="term" value="P:ethylene-activated signaling pathway"/>
    <property type="evidence" value="ECO:0007669"/>
    <property type="project" value="InterPro"/>
</dbReference>
<dbReference type="SUPFAM" id="SSF54171">
    <property type="entry name" value="DNA-binding domain"/>
    <property type="match status" value="1"/>
</dbReference>
<feature type="compositionally biased region" description="Basic and acidic residues" evidence="6">
    <location>
        <begin position="1"/>
        <end position="14"/>
    </location>
</feature>
<dbReference type="GO" id="GO:0003677">
    <property type="term" value="F:DNA binding"/>
    <property type="evidence" value="ECO:0007669"/>
    <property type="project" value="UniProtKB-KW"/>
</dbReference>
<name>A0AAQ3UJI0_PASNO</name>
<evidence type="ECO:0000256" key="3">
    <source>
        <dbReference type="ARBA" id="ARBA00023125"/>
    </source>
</evidence>
<feature type="compositionally biased region" description="Basic residues" evidence="6">
    <location>
        <begin position="84"/>
        <end position="107"/>
    </location>
</feature>
<dbReference type="GO" id="GO:0005634">
    <property type="term" value="C:nucleus"/>
    <property type="evidence" value="ECO:0007669"/>
    <property type="project" value="UniProtKB-SubCell"/>
</dbReference>
<evidence type="ECO:0000313" key="9">
    <source>
        <dbReference type="Proteomes" id="UP001341281"/>
    </source>
</evidence>
<keyword evidence="3" id="KW-0238">DNA-binding</keyword>
<dbReference type="Proteomes" id="UP001341281">
    <property type="component" value="Chromosome 09"/>
</dbReference>
<dbReference type="InterPro" id="IPR044808">
    <property type="entry name" value="ERF_plant"/>
</dbReference>
<dbReference type="PANTHER" id="PTHR31190">
    <property type="entry name" value="DNA-BINDING DOMAIN"/>
    <property type="match status" value="1"/>
</dbReference>
<evidence type="ECO:0000313" key="8">
    <source>
        <dbReference type="EMBL" id="WVZ93390.1"/>
    </source>
</evidence>